<organism evidence="1 2">
    <name type="scientific">Neorhodopirellula lusitana</name>
    <dbReference type="NCBI Taxonomy" id="445327"/>
    <lineage>
        <taxon>Bacteria</taxon>
        <taxon>Pseudomonadati</taxon>
        <taxon>Planctomycetota</taxon>
        <taxon>Planctomycetia</taxon>
        <taxon>Pirellulales</taxon>
        <taxon>Pirellulaceae</taxon>
        <taxon>Neorhodopirellula</taxon>
    </lineage>
</organism>
<accession>A0ABY1Q7N1</accession>
<comment type="caution">
    <text evidence="1">The sequence shown here is derived from an EMBL/GenBank/DDBJ whole genome shotgun (WGS) entry which is preliminary data.</text>
</comment>
<keyword evidence="2" id="KW-1185">Reference proteome</keyword>
<dbReference type="EMBL" id="FXUG01000007">
    <property type="protein sequence ID" value="SMP62100.1"/>
    <property type="molecule type" value="Genomic_DNA"/>
</dbReference>
<evidence type="ECO:0000313" key="1">
    <source>
        <dbReference type="EMBL" id="SMP62100.1"/>
    </source>
</evidence>
<gene>
    <name evidence="1" type="ORF">SAMN06265222_107232</name>
</gene>
<reference evidence="1 2" key="1">
    <citation type="submission" date="2017-05" db="EMBL/GenBank/DDBJ databases">
        <authorList>
            <person name="Varghese N."/>
            <person name="Submissions S."/>
        </authorList>
    </citation>
    <scope>NUCLEOTIDE SEQUENCE [LARGE SCALE GENOMIC DNA]</scope>
    <source>
        <strain evidence="1 2">DSM 25457</strain>
    </source>
</reference>
<evidence type="ECO:0000313" key="2">
    <source>
        <dbReference type="Proteomes" id="UP001158067"/>
    </source>
</evidence>
<sequence length="67" mass="7331">MGLRCEKRPGVNSVWRVVLAGQRQTAKGVVRGESWVVVLPVLVTSNSGWSEDKGIDRFDSISGPLIH</sequence>
<proteinExistence type="predicted"/>
<name>A0ABY1Q7N1_9BACT</name>
<protein>
    <recommendedName>
        <fullName evidence="3">Transposase</fullName>
    </recommendedName>
</protein>
<dbReference type="Proteomes" id="UP001158067">
    <property type="component" value="Unassembled WGS sequence"/>
</dbReference>
<evidence type="ECO:0008006" key="3">
    <source>
        <dbReference type="Google" id="ProtNLM"/>
    </source>
</evidence>